<accession>A0A3G2J6C0</accession>
<dbReference type="Gene3D" id="1.25.40.10">
    <property type="entry name" value="Tetratricopeptide repeat domain"/>
    <property type="match status" value="1"/>
</dbReference>
<dbReference type="OrthoDB" id="4500249at2"/>
<dbReference type="Gene3D" id="1.10.10.10">
    <property type="entry name" value="Winged helix-like DNA-binding domain superfamily/Winged helix DNA-binding domain"/>
    <property type="match status" value="1"/>
</dbReference>
<organism evidence="4 5">
    <name type="scientific">Streptomyces dangxiongensis</name>
    <dbReference type="NCBI Taxonomy" id="1442032"/>
    <lineage>
        <taxon>Bacteria</taxon>
        <taxon>Bacillati</taxon>
        <taxon>Actinomycetota</taxon>
        <taxon>Actinomycetes</taxon>
        <taxon>Kitasatosporales</taxon>
        <taxon>Streptomycetaceae</taxon>
        <taxon>Streptomyces</taxon>
    </lineage>
</organism>
<dbReference type="InterPro" id="IPR000792">
    <property type="entry name" value="Tscrpt_reg_LuxR_C"/>
</dbReference>
<dbReference type="GO" id="GO:0005737">
    <property type="term" value="C:cytoplasm"/>
    <property type="evidence" value="ECO:0007669"/>
    <property type="project" value="TreeGrafter"/>
</dbReference>
<dbReference type="KEGG" id="sdd:D9753_00535"/>
<gene>
    <name evidence="4" type="ORF">D9753_00535</name>
</gene>
<proteinExistence type="predicted"/>
<evidence type="ECO:0000259" key="3">
    <source>
        <dbReference type="PROSITE" id="PS50043"/>
    </source>
</evidence>
<dbReference type="EMBL" id="CP033073">
    <property type="protein sequence ID" value="AYN37733.1"/>
    <property type="molecule type" value="Genomic_DNA"/>
</dbReference>
<keyword evidence="1" id="KW-0547">Nucleotide-binding</keyword>
<dbReference type="PANTHER" id="PTHR16305:SF28">
    <property type="entry name" value="GUANYLATE CYCLASE DOMAIN-CONTAINING PROTEIN"/>
    <property type="match status" value="1"/>
</dbReference>
<dbReference type="SMART" id="SM00421">
    <property type="entry name" value="HTH_LUXR"/>
    <property type="match status" value="1"/>
</dbReference>
<dbReference type="InterPro" id="IPR036388">
    <property type="entry name" value="WH-like_DNA-bd_sf"/>
</dbReference>
<name>A0A3G2J6C0_9ACTN</name>
<dbReference type="PROSITE" id="PS50043">
    <property type="entry name" value="HTH_LUXR_2"/>
    <property type="match status" value="1"/>
</dbReference>
<dbReference type="GO" id="GO:0005524">
    <property type="term" value="F:ATP binding"/>
    <property type="evidence" value="ECO:0007669"/>
    <property type="project" value="UniProtKB-KW"/>
</dbReference>
<evidence type="ECO:0000256" key="1">
    <source>
        <dbReference type="ARBA" id="ARBA00022741"/>
    </source>
</evidence>
<keyword evidence="2" id="KW-0067">ATP-binding</keyword>
<dbReference type="InterPro" id="IPR011990">
    <property type="entry name" value="TPR-like_helical_dom_sf"/>
</dbReference>
<dbReference type="Pfam" id="PF00196">
    <property type="entry name" value="GerE"/>
    <property type="match status" value="1"/>
</dbReference>
<dbReference type="InterPro" id="IPR041664">
    <property type="entry name" value="AAA_16"/>
</dbReference>
<evidence type="ECO:0000313" key="4">
    <source>
        <dbReference type="EMBL" id="AYN37733.1"/>
    </source>
</evidence>
<evidence type="ECO:0000256" key="2">
    <source>
        <dbReference type="ARBA" id="ARBA00022840"/>
    </source>
</evidence>
<dbReference type="SUPFAM" id="SSF52540">
    <property type="entry name" value="P-loop containing nucleoside triphosphate hydrolases"/>
    <property type="match status" value="1"/>
</dbReference>
<dbReference type="InterPro" id="IPR027417">
    <property type="entry name" value="P-loop_NTPase"/>
</dbReference>
<dbReference type="InterPro" id="IPR016032">
    <property type="entry name" value="Sig_transdc_resp-reg_C-effctor"/>
</dbReference>
<dbReference type="PRINTS" id="PR00038">
    <property type="entry name" value="HTHLUXR"/>
</dbReference>
<dbReference type="GO" id="GO:0004016">
    <property type="term" value="F:adenylate cyclase activity"/>
    <property type="evidence" value="ECO:0007669"/>
    <property type="project" value="TreeGrafter"/>
</dbReference>
<dbReference type="SUPFAM" id="SSF46894">
    <property type="entry name" value="C-terminal effector domain of the bipartite response regulators"/>
    <property type="match status" value="1"/>
</dbReference>
<dbReference type="GO" id="GO:0003677">
    <property type="term" value="F:DNA binding"/>
    <property type="evidence" value="ECO:0007669"/>
    <property type="project" value="InterPro"/>
</dbReference>
<protein>
    <submittedName>
        <fullName evidence="4">Helix-turn-helix transcriptional regulator</fullName>
    </submittedName>
</protein>
<dbReference type="GO" id="GO:0006355">
    <property type="term" value="P:regulation of DNA-templated transcription"/>
    <property type="evidence" value="ECO:0007669"/>
    <property type="project" value="InterPro"/>
</dbReference>
<dbReference type="Pfam" id="PF13191">
    <property type="entry name" value="AAA_16"/>
    <property type="match status" value="1"/>
</dbReference>
<sequence>MRGGTLMSEISGLPVDVTDLLLDPAPSVHVLEVTGGRWTGKSTLLARLADEAEERGWRVAVGRAAVQPSSARPPFGLFLGVMDDLLTRGGVETREEGQEEWARRAFDGLLGLGEGTAELRDDPVLRYQNFRTVRGLLEEAASSRGLLLVLDDVHWADEGSLELLEHLVRHPPRGTVLLALAHRPRQSSLQLHTVLNEVVRDGQARRVAPPRLSAEEAGALLPEDISRVQSSLLLEESDHNPGLLKAFAAMRLPLHPQWPSRTNLPVEALAEVLRDFHALSPLGWRVARAAAILDEPFSLNVLQAVSQVDDEELHTAIDELAGQDIFEADANARHLRFSNSLLRAAAHQSAGPGWLLGAHARAARLLARQRTDDVRLAEHLQFQIAGEDSRTSRLLLDAAAGHRWTDAMDACAWAETALTIGDSGGDEAWATTVLGSALALSGQLGRSLEVLQRVGGSAASHAHAVEALLWTAWARRMLGEADVAERELATAVRSAPGLGPVERAELLADWVSCTLHLDRPVPAEPVAELLGLVEALPTGEQVRVHALSAMAGLRESGGTVARARAQTEAAARLLAPLRDDDLVEHLDGLIWLARAEAELKRPEVAIGHLERGLSMAEGRRFHSVVPLFAGALARVESGVGDPHGAVRHASVAVAAARRTDSPYLRERSEGIHAALASGPGRSGIGRFTVLGGEVAAADALDVLSKRELQIAVLVSNGRTNSQIARALVVSQKTVETHLGRIFKKLAVASRAEVAACVGRSYDHRDPLSRTGVDARTGLSSRAVS</sequence>
<feature type="domain" description="HTH luxR-type" evidence="3">
    <location>
        <begin position="696"/>
        <end position="761"/>
    </location>
</feature>
<keyword evidence="5" id="KW-1185">Reference proteome</keyword>
<dbReference type="PANTHER" id="PTHR16305">
    <property type="entry name" value="TESTICULAR SOLUBLE ADENYLYL CYCLASE"/>
    <property type="match status" value="1"/>
</dbReference>
<dbReference type="Proteomes" id="UP000268329">
    <property type="component" value="Chromosome"/>
</dbReference>
<reference evidence="4 5" key="1">
    <citation type="submission" date="2018-10" db="EMBL/GenBank/DDBJ databases">
        <title>The genome of Streptomyces dangxiongensis Z022.</title>
        <authorList>
            <person name="Zhang B."/>
        </authorList>
    </citation>
    <scope>NUCLEOTIDE SEQUENCE [LARGE SCALE GENOMIC DNA]</scope>
    <source>
        <strain evidence="4 5">Z022</strain>
    </source>
</reference>
<evidence type="ECO:0000313" key="5">
    <source>
        <dbReference type="Proteomes" id="UP000268329"/>
    </source>
</evidence>
<dbReference type="CDD" id="cd06170">
    <property type="entry name" value="LuxR_C_like"/>
    <property type="match status" value="1"/>
</dbReference>
<dbReference type="AlphaFoldDB" id="A0A3G2J6C0"/>
<dbReference type="PROSITE" id="PS00622">
    <property type="entry name" value="HTH_LUXR_1"/>
    <property type="match status" value="1"/>
</dbReference>